<dbReference type="AlphaFoldDB" id="A0A0L7QRI2"/>
<proteinExistence type="predicted"/>
<name>A0A0L7QRI2_9HYME</name>
<evidence type="ECO:0000313" key="2">
    <source>
        <dbReference type="EMBL" id="KOC61232.1"/>
    </source>
</evidence>
<dbReference type="EMBL" id="KQ414778">
    <property type="protein sequence ID" value="KOC61232.1"/>
    <property type="molecule type" value="Genomic_DNA"/>
</dbReference>
<dbReference type="Proteomes" id="UP000053825">
    <property type="component" value="Unassembled WGS sequence"/>
</dbReference>
<organism evidence="2 3">
    <name type="scientific">Habropoda laboriosa</name>
    <dbReference type="NCBI Taxonomy" id="597456"/>
    <lineage>
        <taxon>Eukaryota</taxon>
        <taxon>Metazoa</taxon>
        <taxon>Ecdysozoa</taxon>
        <taxon>Arthropoda</taxon>
        <taxon>Hexapoda</taxon>
        <taxon>Insecta</taxon>
        <taxon>Pterygota</taxon>
        <taxon>Neoptera</taxon>
        <taxon>Endopterygota</taxon>
        <taxon>Hymenoptera</taxon>
        <taxon>Apocrita</taxon>
        <taxon>Aculeata</taxon>
        <taxon>Apoidea</taxon>
        <taxon>Anthophila</taxon>
        <taxon>Apidae</taxon>
        <taxon>Habropoda</taxon>
    </lineage>
</organism>
<keyword evidence="3" id="KW-1185">Reference proteome</keyword>
<accession>A0A0L7QRI2</accession>
<gene>
    <name evidence="2" type="ORF">WH47_06718</name>
</gene>
<evidence type="ECO:0000313" key="3">
    <source>
        <dbReference type="Proteomes" id="UP000053825"/>
    </source>
</evidence>
<feature type="region of interest" description="Disordered" evidence="1">
    <location>
        <begin position="1"/>
        <end position="25"/>
    </location>
</feature>
<reference evidence="2 3" key="1">
    <citation type="submission" date="2015-07" db="EMBL/GenBank/DDBJ databases">
        <title>The genome of Habropoda laboriosa.</title>
        <authorList>
            <person name="Pan H."/>
            <person name="Kapheim K."/>
        </authorList>
    </citation>
    <scope>NUCLEOTIDE SEQUENCE [LARGE SCALE GENOMIC DNA]</scope>
    <source>
        <strain evidence="2">0110345459</strain>
    </source>
</reference>
<sequence>MSKNEDENEEEEEEEEKERKTNRRDLEEREYSVLVDGSEKEGISRLDVADWSSRWITFPGVGTQRPEYVSVERFNVRRTYRQSGKDTWKAVVFRGSRFLRQFGDVRCVKTTRQKSAVSTEKVSRYRFGKYESRGWSQRSM</sequence>
<protein>
    <submittedName>
        <fullName evidence="2">Uncharacterized protein</fullName>
    </submittedName>
</protein>
<feature type="compositionally biased region" description="Acidic residues" evidence="1">
    <location>
        <begin position="1"/>
        <end position="16"/>
    </location>
</feature>
<evidence type="ECO:0000256" key="1">
    <source>
        <dbReference type="SAM" id="MobiDB-lite"/>
    </source>
</evidence>